<evidence type="ECO:0000313" key="4">
    <source>
        <dbReference type="Proteomes" id="UP001139336"/>
    </source>
</evidence>
<comment type="caution">
    <text evidence="3">The sequence shown here is derived from an EMBL/GenBank/DDBJ whole genome shotgun (WGS) entry which is preliminary data.</text>
</comment>
<sequence length="283" mass="31568">MSKPARRPRRAHEARIVATSQVSPTMVRLTVQSDALIGADLPHTDHYVKLLFVPEGADYAWPFSMEGIRSSQPREFWPITRTYTLRRVNTTSGVADIDFVVHGEEGIAGPWAARAEVGETFGFLGPGGAWHPEEGYEACVLAGDDAAAPAIAHALEKLPEGMKALALIEVEDEDSQFELPEGPGIEVRWIHRRGATHGTPLSAALAELPETKERTSWFVHGVAEMIREVRRVLFIEREIAREDVSISGYWRLAMTEDQWQSSKRAFNEENEAEEERLRGLSSI</sequence>
<dbReference type="Pfam" id="PF04954">
    <property type="entry name" value="SIP"/>
    <property type="match status" value="1"/>
</dbReference>
<dbReference type="Proteomes" id="UP001139336">
    <property type="component" value="Unassembled WGS sequence"/>
</dbReference>
<dbReference type="Gene3D" id="3.40.50.80">
    <property type="entry name" value="Nucleotide-binding domain of ferredoxin-NADP reductase (FNR) module"/>
    <property type="match status" value="1"/>
</dbReference>
<keyword evidence="4" id="KW-1185">Reference proteome</keyword>
<dbReference type="PANTHER" id="PTHR30157">
    <property type="entry name" value="FERRIC REDUCTASE, NADPH-DEPENDENT"/>
    <property type="match status" value="1"/>
</dbReference>
<evidence type="ECO:0000259" key="2">
    <source>
        <dbReference type="PROSITE" id="PS51384"/>
    </source>
</evidence>
<dbReference type="PANTHER" id="PTHR30157:SF0">
    <property type="entry name" value="NADPH-DEPENDENT FERRIC-CHELATE REDUCTASE"/>
    <property type="match status" value="1"/>
</dbReference>
<evidence type="ECO:0000256" key="1">
    <source>
        <dbReference type="SAM" id="MobiDB-lite"/>
    </source>
</evidence>
<dbReference type="EMBL" id="JAKGSI010000003">
    <property type="protein sequence ID" value="MCF4006989.1"/>
    <property type="molecule type" value="Genomic_DNA"/>
</dbReference>
<dbReference type="InterPro" id="IPR013113">
    <property type="entry name" value="SIP_FAD-bd"/>
</dbReference>
<dbReference type="InterPro" id="IPR039261">
    <property type="entry name" value="FNR_nucleotide-bd"/>
</dbReference>
<dbReference type="InterPro" id="IPR007037">
    <property type="entry name" value="SIP_rossman_dom"/>
</dbReference>
<dbReference type="PROSITE" id="PS51384">
    <property type="entry name" value="FAD_FR"/>
    <property type="match status" value="1"/>
</dbReference>
<gene>
    <name evidence="3" type="ORF">L1O03_07325</name>
</gene>
<protein>
    <submittedName>
        <fullName evidence="3">Siderophore-interacting protein</fullName>
    </submittedName>
</protein>
<dbReference type="InterPro" id="IPR017927">
    <property type="entry name" value="FAD-bd_FR_type"/>
</dbReference>
<dbReference type="GO" id="GO:0016491">
    <property type="term" value="F:oxidoreductase activity"/>
    <property type="evidence" value="ECO:0007669"/>
    <property type="project" value="InterPro"/>
</dbReference>
<feature type="domain" description="FAD-binding FR-type" evidence="2">
    <location>
        <begin position="9"/>
        <end position="133"/>
    </location>
</feature>
<dbReference type="AlphaFoldDB" id="A0A9X1QSY7"/>
<proteinExistence type="predicted"/>
<dbReference type="Gene3D" id="2.40.30.10">
    <property type="entry name" value="Translation factors"/>
    <property type="match status" value="1"/>
</dbReference>
<dbReference type="RefSeq" id="WP_236118982.1">
    <property type="nucleotide sequence ID" value="NZ_JAKGSI010000003.1"/>
</dbReference>
<accession>A0A9X1QSY7</accession>
<organism evidence="3 4">
    <name type="scientific">Corynebacterium uropygiale</name>
    <dbReference type="NCBI Taxonomy" id="1775911"/>
    <lineage>
        <taxon>Bacteria</taxon>
        <taxon>Bacillati</taxon>
        <taxon>Actinomycetota</taxon>
        <taxon>Actinomycetes</taxon>
        <taxon>Mycobacteriales</taxon>
        <taxon>Corynebacteriaceae</taxon>
        <taxon>Corynebacterium</taxon>
    </lineage>
</organism>
<dbReference type="SUPFAM" id="SSF63380">
    <property type="entry name" value="Riboflavin synthase domain-like"/>
    <property type="match status" value="1"/>
</dbReference>
<dbReference type="CDD" id="cd06193">
    <property type="entry name" value="siderophore_interacting"/>
    <property type="match status" value="1"/>
</dbReference>
<dbReference type="InterPro" id="IPR039374">
    <property type="entry name" value="SIP_fam"/>
</dbReference>
<feature type="region of interest" description="Disordered" evidence="1">
    <location>
        <begin position="264"/>
        <end position="283"/>
    </location>
</feature>
<dbReference type="Pfam" id="PF08021">
    <property type="entry name" value="FAD_binding_9"/>
    <property type="match status" value="1"/>
</dbReference>
<evidence type="ECO:0000313" key="3">
    <source>
        <dbReference type="EMBL" id="MCF4006989.1"/>
    </source>
</evidence>
<dbReference type="InterPro" id="IPR017938">
    <property type="entry name" value="Riboflavin_synthase-like_b-brl"/>
</dbReference>
<name>A0A9X1QSY7_9CORY</name>
<reference evidence="3" key="1">
    <citation type="submission" date="2022-01" db="EMBL/GenBank/DDBJ databases">
        <title>Corynebacterium sp. nov isolated from isolated from the feces of the greater white-fronted geese (Anser albifrons) at Poyang Lake, PR China.</title>
        <authorList>
            <person name="Liu Q."/>
        </authorList>
    </citation>
    <scope>NUCLEOTIDE SEQUENCE</scope>
    <source>
        <strain evidence="3">JCM 32435</strain>
    </source>
</reference>